<evidence type="ECO:0000256" key="3">
    <source>
        <dbReference type="ARBA" id="ARBA00022750"/>
    </source>
</evidence>
<evidence type="ECO:0000256" key="4">
    <source>
        <dbReference type="ARBA" id="ARBA00022801"/>
    </source>
</evidence>
<dbReference type="InterPro" id="IPR001995">
    <property type="entry name" value="Peptidase_A2_cat"/>
</dbReference>
<dbReference type="Gene3D" id="2.40.70.10">
    <property type="entry name" value="Acid Proteases"/>
    <property type="match status" value="2"/>
</dbReference>
<dbReference type="InterPro" id="IPR021109">
    <property type="entry name" value="Peptidase_aspartic_dom_sf"/>
</dbReference>
<dbReference type="PANTHER" id="PTHR12917">
    <property type="entry name" value="ASPARTYL PROTEASE DDI-RELATED"/>
    <property type="match status" value="1"/>
</dbReference>
<proteinExistence type="inferred from homology"/>
<protein>
    <submittedName>
        <fullName evidence="6">Retroviral-like aspartic protease family protein</fullName>
        <ecNumber evidence="6">3.4.23.-</ecNumber>
    </submittedName>
</protein>
<dbReference type="PROSITE" id="PS00141">
    <property type="entry name" value="ASP_PROTEASE"/>
    <property type="match status" value="1"/>
</dbReference>
<evidence type="ECO:0000256" key="1">
    <source>
        <dbReference type="ARBA" id="ARBA00009136"/>
    </source>
</evidence>
<reference evidence="7" key="1">
    <citation type="journal article" date="2019" name="Int. J. Syst. Evol. Microbiol.">
        <title>The Global Catalogue of Microorganisms (GCM) 10K type strain sequencing project: providing services to taxonomists for standard genome sequencing and annotation.</title>
        <authorList>
            <consortium name="The Broad Institute Genomics Platform"/>
            <consortium name="The Broad Institute Genome Sequencing Center for Infectious Disease"/>
            <person name="Wu L."/>
            <person name="Ma J."/>
        </authorList>
    </citation>
    <scope>NUCLEOTIDE SEQUENCE [LARGE SCALE GENOMIC DNA]</scope>
    <source>
        <strain evidence="7">CCUG 55074</strain>
    </source>
</reference>
<dbReference type="EC" id="3.4.23.-" evidence="6"/>
<dbReference type="SUPFAM" id="SSF50630">
    <property type="entry name" value="Acid proteases"/>
    <property type="match status" value="2"/>
</dbReference>
<dbReference type="Pfam" id="PF13975">
    <property type="entry name" value="gag-asp_proteas"/>
    <property type="match status" value="1"/>
</dbReference>
<keyword evidence="2" id="KW-0645">Protease</keyword>
<dbReference type="PROSITE" id="PS51257">
    <property type="entry name" value="PROKAR_LIPOPROTEIN"/>
    <property type="match status" value="1"/>
</dbReference>
<dbReference type="EMBL" id="JBHTLQ010000017">
    <property type="protein sequence ID" value="MFD1190828.1"/>
    <property type="molecule type" value="Genomic_DNA"/>
</dbReference>
<comment type="similarity">
    <text evidence="1">Belongs to the DDI1 family.</text>
</comment>
<dbReference type="CDD" id="cd05483">
    <property type="entry name" value="retropepsin_like_bacteria"/>
    <property type="match status" value="1"/>
</dbReference>
<name>A0ABW3T1F2_9CAUL</name>
<dbReference type="Pfam" id="PF13650">
    <property type="entry name" value="Asp_protease_2"/>
    <property type="match status" value="1"/>
</dbReference>
<dbReference type="GO" id="GO:0016787">
    <property type="term" value="F:hydrolase activity"/>
    <property type="evidence" value="ECO:0007669"/>
    <property type="project" value="UniProtKB-KW"/>
</dbReference>
<sequence>MLGRRDLLAQGLAGLGLAACAPVAERRLVTVNLTTPAQAPPAEAPTLLETAFDAARRMTVPVTVQGRGPFQFVVDTGANRTVVSQELAANLGLTPQGSLPVHGIAGVEPAPMFRLARLQVGGSFAYGVEAPALPASKLGADGLLGVDALRNRRVSLDFRNNRFEIATSNKGAAMGRGDDTRLGDRGPQIVSVPARYRFGQLVIVGADVAGAPVSAFLDSGAQISVGNLALKKAVLQMRPELAERFVQTPLISATGQTAMGEFAILPALRLGSLKIQRLVAVFADLHIFKLWQLEDRPAILIGVDVLRQFDKVILDFGRREVTFQAPEGRRSPR</sequence>
<keyword evidence="7" id="KW-1185">Reference proteome</keyword>
<keyword evidence="4 6" id="KW-0378">Hydrolase</keyword>
<dbReference type="RefSeq" id="WP_374348408.1">
    <property type="nucleotide sequence ID" value="NZ_JBHTLQ010000017.1"/>
</dbReference>
<dbReference type="PANTHER" id="PTHR12917:SF1">
    <property type="entry name" value="AT13091P"/>
    <property type="match status" value="1"/>
</dbReference>
<organism evidence="6 7">
    <name type="scientific">Phenylobacterium conjunctum</name>
    <dbReference type="NCBI Taxonomy" id="1298959"/>
    <lineage>
        <taxon>Bacteria</taxon>
        <taxon>Pseudomonadati</taxon>
        <taxon>Pseudomonadota</taxon>
        <taxon>Alphaproteobacteria</taxon>
        <taxon>Caulobacterales</taxon>
        <taxon>Caulobacteraceae</taxon>
        <taxon>Phenylobacterium</taxon>
    </lineage>
</organism>
<keyword evidence="3" id="KW-0064">Aspartyl protease</keyword>
<accession>A0ABW3T1F2</accession>
<evidence type="ECO:0000313" key="6">
    <source>
        <dbReference type="EMBL" id="MFD1190828.1"/>
    </source>
</evidence>
<dbReference type="InterPro" id="IPR001969">
    <property type="entry name" value="Aspartic_peptidase_AS"/>
</dbReference>
<comment type="caution">
    <text evidence="6">The sequence shown here is derived from an EMBL/GenBank/DDBJ whole genome shotgun (WGS) entry which is preliminary data.</text>
</comment>
<evidence type="ECO:0000259" key="5">
    <source>
        <dbReference type="PROSITE" id="PS50175"/>
    </source>
</evidence>
<gene>
    <name evidence="6" type="ORF">ACFQ27_09580</name>
</gene>
<dbReference type="InterPro" id="IPR034122">
    <property type="entry name" value="Retropepsin-like_bacterial"/>
</dbReference>
<dbReference type="Proteomes" id="UP001597216">
    <property type="component" value="Unassembled WGS sequence"/>
</dbReference>
<feature type="domain" description="Peptidase A2" evidence="5">
    <location>
        <begin position="70"/>
        <end position="148"/>
    </location>
</feature>
<evidence type="ECO:0000256" key="2">
    <source>
        <dbReference type="ARBA" id="ARBA00022670"/>
    </source>
</evidence>
<evidence type="ECO:0000313" key="7">
    <source>
        <dbReference type="Proteomes" id="UP001597216"/>
    </source>
</evidence>
<dbReference type="PROSITE" id="PS50175">
    <property type="entry name" value="ASP_PROT_RETROV"/>
    <property type="match status" value="1"/>
</dbReference>